<dbReference type="AlphaFoldDB" id="A0A0U1DX10"/>
<dbReference type="EMBL" id="CTEC01000003">
    <property type="protein sequence ID" value="CQD23294.1"/>
    <property type="molecule type" value="Genomic_DNA"/>
</dbReference>
<accession>A0A0U1DX10</accession>
<evidence type="ECO:0000313" key="2">
    <source>
        <dbReference type="Proteomes" id="UP000199601"/>
    </source>
</evidence>
<evidence type="ECO:0000313" key="1">
    <source>
        <dbReference type="EMBL" id="CQD23294.1"/>
    </source>
</evidence>
<dbReference type="Proteomes" id="UP000199601">
    <property type="component" value="Unassembled WGS sequence"/>
</dbReference>
<name>A0A0U1DX10_9MYCO</name>
<sequence length="29" mass="2856">MLVLSCDEVPANPLPAMGAQAAVVGMPSS</sequence>
<protein>
    <submittedName>
        <fullName evidence="1">Uncharacterized protein</fullName>
    </submittedName>
</protein>
<organism evidence="1 2">
    <name type="scientific">Mycobacterium europaeum</name>
    <dbReference type="NCBI Taxonomy" id="761804"/>
    <lineage>
        <taxon>Bacteria</taxon>
        <taxon>Bacillati</taxon>
        <taxon>Actinomycetota</taxon>
        <taxon>Actinomycetes</taxon>
        <taxon>Mycobacteriales</taxon>
        <taxon>Mycobacteriaceae</taxon>
        <taxon>Mycobacterium</taxon>
        <taxon>Mycobacterium simiae complex</taxon>
    </lineage>
</organism>
<keyword evidence="2" id="KW-1185">Reference proteome</keyword>
<gene>
    <name evidence="1" type="ORF">BN000_05800</name>
</gene>
<proteinExistence type="predicted"/>
<reference evidence="2" key="1">
    <citation type="submission" date="2015-03" db="EMBL/GenBank/DDBJ databases">
        <authorList>
            <person name="Urmite Genomes"/>
        </authorList>
    </citation>
    <scope>NUCLEOTIDE SEQUENCE [LARGE SCALE GENOMIC DNA]</scope>
    <source>
        <strain evidence="2">CSUR P1344</strain>
    </source>
</reference>